<feature type="transmembrane region" description="Helical" evidence="1">
    <location>
        <begin position="179"/>
        <end position="198"/>
    </location>
</feature>
<dbReference type="PANTHER" id="PTHR23013">
    <property type="entry name" value="SERPENTINE RECEPTOR"/>
    <property type="match status" value="1"/>
</dbReference>
<dbReference type="AlphaFoldDB" id="A0A016UVY8"/>
<keyword evidence="4" id="KW-1185">Reference proteome</keyword>
<keyword evidence="1" id="KW-0812">Transmembrane</keyword>
<feature type="domain" description="7TM GPCR serpentine receptor class x (Srx)" evidence="2">
    <location>
        <begin position="23"/>
        <end position="274"/>
    </location>
</feature>
<feature type="transmembrane region" description="Helical" evidence="1">
    <location>
        <begin position="12"/>
        <end position="42"/>
    </location>
</feature>
<feature type="transmembrane region" description="Helical" evidence="1">
    <location>
        <begin position="49"/>
        <end position="72"/>
    </location>
</feature>
<evidence type="ECO:0000256" key="1">
    <source>
        <dbReference type="SAM" id="Phobius"/>
    </source>
</evidence>
<dbReference type="SUPFAM" id="SSF81321">
    <property type="entry name" value="Family A G protein-coupled receptor-like"/>
    <property type="match status" value="1"/>
</dbReference>
<dbReference type="Gene3D" id="1.20.1070.10">
    <property type="entry name" value="Rhodopsin 7-helix transmembrane proteins"/>
    <property type="match status" value="1"/>
</dbReference>
<dbReference type="InterPro" id="IPR019430">
    <property type="entry name" value="7TM_GPCR_serpentine_rcpt_Srx"/>
</dbReference>
<dbReference type="EMBL" id="JARK01001360">
    <property type="protein sequence ID" value="EYC19559.1"/>
    <property type="molecule type" value="Genomic_DNA"/>
</dbReference>
<evidence type="ECO:0000259" key="2">
    <source>
        <dbReference type="Pfam" id="PF10328"/>
    </source>
</evidence>
<protein>
    <recommendedName>
        <fullName evidence="2">7TM GPCR serpentine receptor class x (Srx) domain-containing protein</fullName>
    </recommendedName>
</protein>
<dbReference type="Pfam" id="PF10328">
    <property type="entry name" value="7TM_GPCR_Srx"/>
    <property type="match status" value="1"/>
</dbReference>
<reference evidence="4" key="1">
    <citation type="journal article" date="2015" name="Nat. Genet.">
        <title>The genome and transcriptome of the zoonotic hookworm Ancylostoma ceylanicum identify infection-specific gene families.</title>
        <authorList>
            <person name="Schwarz E.M."/>
            <person name="Hu Y."/>
            <person name="Antoshechkin I."/>
            <person name="Miller M.M."/>
            <person name="Sternberg P.W."/>
            <person name="Aroian R.V."/>
        </authorList>
    </citation>
    <scope>NUCLEOTIDE SEQUENCE</scope>
    <source>
        <strain evidence="4">HY135</strain>
    </source>
</reference>
<keyword evidence="1" id="KW-1133">Transmembrane helix</keyword>
<proteinExistence type="predicted"/>
<comment type="caution">
    <text evidence="3">The sequence shown here is derived from an EMBL/GenBank/DDBJ whole genome shotgun (WGS) entry which is preliminary data.</text>
</comment>
<dbReference type="Proteomes" id="UP000024635">
    <property type="component" value="Unassembled WGS sequence"/>
</dbReference>
<accession>A0A016UVY8</accession>
<sequence length="310" mass="35247">MSSNSTSLHEDTMRVCIGLLILIIGLFGSIVNIHNVIVMYYLKDFSTSYGYLCIARGICNIVNLFLFVFYTAPDTIFKFLPPGDEVGRTGQLITGIFYAAIPIIQFGAAFNRVIAICVPFHYNTLCSKKWASAVIAVGLSYGTCVSLHEVIAKCRFVYNPSIISWEYLDCSRQSLEIKLIYPVLFITATTLTMNLFIATKIVTEKLLSQSISQSKKKNIKLFWQGFIQEMFFANDLLWQDFLSELINTPLWWFVSSTLMWELAHTCDGLVFLFFDVKLRTSLRNLCVRHFCPSYVRRVPKTTTFVGAVTP</sequence>
<evidence type="ECO:0000313" key="4">
    <source>
        <dbReference type="Proteomes" id="UP000024635"/>
    </source>
</evidence>
<feature type="transmembrane region" description="Helical" evidence="1">
    <location>
        <begin position="130"/>
        <end position="151"/>
    </location>
</feature>
<dbReference type="OrthoDB" id="5873047at2759"/>
<keyword evidence="1" id="KW-0472">Membrane</keyword>
<organism evidence="3 4">
    <name type="scientific">Ancylostoma ceylanicum</name>
    <dbReference type="NCBI Taxonomy" id="53326"/>
    <lineage>
        <taxon>Eukaryota</taxon>
        <taxon>Metazoa</taxon>
        <taxon>Ecdysozoa</taxon>
        <taxon>Nematoda</taxon>
        <taxon>Chromadorea</taxon>
        <taxon>Rhabditida</taxon>
        <taxon>Rhabditina</taxon>
        <taxon>Rhabditomorpha</taxon>
        <taxon>Strongyloidea</taxon>
        <taxon>Ancylostomatidae</taxon>
        <taxon>Ancylostomatinae</taxon>
        <taxon>Ancylostoma</taxon>
    </lineage>
</organism>
<dbReference type="PANTHER" id="PTHR23013:SF27">
    <property type="entry name" value="G-PROTEIN COUPLED RECEPTORS FAMILY 1 PROFILE DOMAIN-CONTAINING PROTEIN"/>
    <property type="match status" value="1"/>
</dbReference>
<evidence type="ECO:0000313" key="3">
    <source>
        <dbReference type="EMBL" id="EYC19559.1"/>
    </source>
</evidence>
<gene>
    <name evidence="3" type="primary">Acey_s0024.g936</name>
    <name evidence="3" type="ORF">Y032_0024g936</name>
</gene>
<feature type="transmembrane region" description="Helical" evidence="1">
    <location>
        <begin position="92"/>
        <end position="118"/>
    </location>
</feature>
<name>A0A016UVY8_9BILA</name>